<evidence type="ECO:0000313" key="3">
    <source>
        <dbReference type="EMBL" id="GAW04184.1"/>
    </source>
</evidence>
<comment type="caution">
    <text evidence="3">The sequence shown here is derived from an EMBL/GenBank/DDBJ whole genome shotgun (WGS) entry which is preliminary data.</text>
</comment>
<keyword evidence="2" id="KW-1133">Transmembrane helix</keyword>
<dbReference type="EMBL" id="BDGU01000181">
    <property type="protein sequence ID" value="GAW04184.1"/>
    <property type="molecule type" value="Genomic_DNA"/>
</dbReference>
<dbReference type="AlphaFoldDB" id="A0A1Q3EAQ9"/>
<reference evidence="3 4" key="1">
    <citation type="submission" date="2016-08" db="EMBL/GenBank/DDBJ databases">
        <authorList>
            <consortium name="Lentinula edodes genome sequencing consortium"/>
            <person name="Sakamoto Y."/>
            <person name="Nakade K."/>
            <person name="Sato S."/>
            <person name="Yoshida Y."/>
            <person name="Miyazaki K."/>
            <person name="Natsume S."/>
            <person name="Konno N."/>
        </authorList>
    </citation>
    <scope>NUCLEOTIDE SEQUENCE [LARGE SCALE GENOMIC DNA]</scope>
    <source>
        <strain evidence="3 4">NBRC 111202</strain>
    </source>
</reference>
<evidence type="ECO:0000313" key="4">
    <source>
        <dbReference type="Proteomes" id="UP000188533"/>
    </source>
</evidence>
<keyword evidence="4" id="KW-1185">Reference proteome</keyword>
<proteinExistence type="predicted"/>
<dbReference type="Proteomes" id="UP000188533">
    <property type="component" value="Unassembled WGS sequence"/>
</dbReference>
<accession>A0A1Q3EAQ9</accession>
<keyword evidence="2" id="KW-0472">Membrane</keyword>
<sequence>MQHHPSNSYYSVFSAAIVLLINFWRGKKLNAPLSTGTEMFDVHKCFKIIRPFEQRYQGAGRMIDILNAIISVGHLNHDVPLESDSSTHIARDWDPKPSSSFLPKPAEHSNASSHAMSIIKFSQQPADRSHEGTLQHTPISRSSLPFYTTELGLLPLYSSDSIMFSPHPNSGILSTVSTFPEYIKNKDIDPDSASGDQSHPGSFVSSWGPSAFVPSNDIPENLRNEPDEDWSIFMQNVDDLLQSTADFPMFTEERQP</sequence>
<feature type="region of interest" description="Disordered" evidence="1">
    <location>
        <begin position="86"/>
        <end position="108"/>
    </location>
</feature>
<name>A0A1Q3EAQ9_LENED</name>
<gene>
    <name evidence="3" type="ORF">LENED_005959</name>
</gene>
<dbReference type="STRING" id="5353.A0A1Q3EAQ9"/>
<keyword evidence="2" id="KW-0812">Transmembrane</keyword>
<feature type="compositionally biased region" description="Polar residues" evidence="1">
    <location>
        <begin position="194"/>
        <end position="208"/>
    </location>
</feature>
<organism evidence="3 4">
    <name type="scientific">Lentinula edodes</name>
    <name type="common">Shiitake mushroom</name>
    <name type="synonym">Lentinus edodes</name>
    <dbReference type="NCBI Taxonomy" id="5353"/>
    <lineage>
        <taxon>Eukaryota</taxon>
        <taxon>Fungi</taxon>
        <taxon>Dikarya</taxon>
        <taxon>Basidiomycota</taxon>
        <taxon>Agaricomycotina</taxon>
        <taxon>Agaricomycetes</taxon>
        <taxon>Agaricomycetidae</taxon>
        <taxon>Agaricales</taxon>
        <taxon>Marasmiineae</taxon>
        <taxon>Omphalotaceae</taxon>
        <taxon>Lentinula</taxon>
    </lineage>
</organism>
<evidence type="ECO:0000256" key="2">
    <source>
        <dbReference type="SAM" id="Phobius"/>
    </source>
</evidence>
<feature type="region of interest" description="Disordered" evidence="1">
    <location>
        <begin position="187"/>
        <end position="223"/>
    </location>
</feature>
<protein>
    <submittedName>
        <fullName evidence="3">Uncharacterized protein</fullName>
    </submittedName>
</protein>
<evidence type="ECO:0000256" key="1">
    <source>
        <dbReference type="SAM" id="MobiDB-lite"/>
    </source>
</evidence>
<feature type="transmembrane region" description="Helical" evidence="2">
    <location>
        <begin position="6"/>
        <end position="24"/>
    </location>
</feature>
<reference evidence="3 4" key="2">
    <citation type="submission" date="2017-02" db="EMBL/GenBank/DDBJ databases">
        <title>A genome survey and senescence transcriptome analysis in Lentinula edodes.</title>
        <authorList>
            <person name="Sakamoto Y."/>
            <person name="Nakade K."/>
            <person name="Sato S."/>
            <person name="Yoshida Y."/>
            <person name="Miyazaki K."/>
            <person name="Natsume S."/>
            <person name="Konno N."/>
        </authorList>
    </citation>
    <scope>NUCLEOTIDE SEQUENCE [LARGE SCALE GENOMIC DNA]</scope>
    <source>
        <strain evidence="3 4">NBRC 111202</strain>
    </source>
</reference>